<dbReference type="PANTHER" id="PTHR47348:SF3">
    <property type="entry name" value="MEIOTICALLY UP-REGULATED GENE 190 PROTEIN"/>
    <property type="match status" value="1"/>
</dbReference>
<sequence length="1204" mass="133146">MKEIRNDQSSSHLDPAFTIPTLVDLTPLSENDGPVFYPVDIDSALDQLESKPLHDSINQNKTLPPTPMSEPNGTAGTEFPELPPAPPSREYGHGYSASHPVPTVQSYKATKAENEEQARQYAEIVAKRQAEAEARARKAEEAKKLQESGPPQSGGEKPVAPGESTDIAEKTELHDEKNAVKANADKKDKDDPHSAANEKTRLMEQMNANKLSPTQRFQQAEKGQRRVRDPVTGGEIIVKDADPKDFDATSPATKGSNVLFHAFPPPAPASLGTLLGKLKMLQLGAAGGLFIVWLSVAWGSGLSKFIWRSILCSTIGFVLMTGISLVERGIEKEVERIRLDLARQRGQAYSPPLPESVEWLNGLIKLVWGLVDPSIFISVADMVEDILQQSLPGFVDAVRITDLGQGSNPFRITSIRALPDQPGDESYPNDGWINQGNKDIQSKDTAGKDITEDQAGDYYNFECAFSYAALPGQGASLRAKNIHLLIEFFIGMYDWLHIPIPIWIQVEQVCGVVRLRVQFIPEPPYVRNLTFALCGVPSVEVSAIPMSKRLPNVLDLPFISNFVKMGIAAGTAELSVPKSMTINLQEMLSGAAVGDTRAIGVFIITIHHCEGLSAQDRSGSSDPYIVLAYAKFGKPLYSTRIIFSDLNPVFEETAVLMLTMDEVKAKEDLSAMLWDSDKHTADDLVGRVQIPVEELMKTPNKMILREDSLMGFEDANDMPGKLVWSIGYFEKVPLRKELERAPTADEEKAAPAPTKTAPEMEMLPHDQAPNPAKKDLPPPPPDVQKTRPDPQWPSGILSIILHQVNNLERQQLDGKTGDREGEAGQDTDEPSEMSDNLASGYGEFIVNDDMVYKTRVKQYTPNPYFEAGTEVFVRDWQNTVVRVVIRDSRLREADPILGIVSVRLSEVFAQASSVTQVYAITEGVGFGKANISFAFRAVKTTLPPNLRGWDTGTLEIDDVSFTINEDSRAEYEAEPQKLRISTSDATEVLGKKDASASNGTINWSVENLRLPVYSRYQSSLVFSIGKASGVLSTLGVSSKPDAMAILWLQDLQDDIEQEVKIPVVVSDDINTLKLNVINDQTKKHHDFKVVGMLTARIKLDSGLDEDHESLRLKQSRRHALEAYDHIEGEAETARKQESFKDDGVIDKHEQKEIDRAHKRQLESRGRGMAQYKPYRSGKWMLQGVKDRMPGGKTKTREPTVQTEA</sequence>
<feature type="compositionally biased region" description="Low complexity" evidence="11">
    <location>
        <begin position="750"/>
        <end position="759"/>
    </location>
</feature>
<dbReference type="InterPro" id="IPR037767">
    <property type="entry name" value="C2A_Mug190-like"/>
</dbReference>
<feature type="region of interest" description="Disordered" evidence="11">
    <location>
        <begin position="1134"/>
        <end position="1204"/>
    </location>
</feature>
<feature type="compositionally biased region" description="Basic and acidic residues" evidence="11">
    <location>
        <begin position="1184"/>
        <end position="1197"/>
    </location>
</feature>
<evidence type="ECO:0000256" key="10">
    <source>
        <dbReference type="ARBA" id="ARBA00023136"/>
    </source>
</evidence>
<evidence type="ECO:0000256" key="7">
    <source>
        <dbReference type="ARBA" id="ARBA00022989"/>
    </source>
</evidence>
<keyword evidence="10 12" id="KW-0472">Membrane</keyword>
<keyword evidence="5" id="KW-0677">Repeat</keyword>
<keyword evidence="4 12" id="KW-0812">Transmembrane</keyword>
<feature type="compositionally biased region" description="Basic and acidic residues" evidence="11">
    <location>
        <begin position="1134"/>
        <end position="1165"/>
    </location>
</feature>
<dbReference type="Pfam" id="PF25669">
    <property type="entry name" value="SMP_MUG190-like"/>
    <property type="match status" value="1"/>
</dbReference>
<keyword evidence="7 12" id="KW-1133">Transmembrane helix</keyword>
<evidence type="ECO:0000256" key="9">
    <source>
        <dbReference type="ARBA" id="ARBA00023121"/>
    </source>
</evidence>
<feature type="compositionally biased region" description="Basic and acidic residues" evidence="11">
    <location>
        <begin position="125"/>
        <end position="146"/>
    </location>
</feature>
<dbReference type="PANTHER" id="PTHR47348">
    <property type="entry name" value="MEIOTICALLY UP-REGULATED GENE 190 PROTEIN"/>
    <property type="match status" value="1"/>
</dbReference>
<feature type="region of interest" description="Disordered" evidence="11">
    <location>
        <begin position="206"/>
        <end position="228"/>
    </location>
</feature>
<evidence type="ECO:0000313" key="16">
    <source>
        <dbReference type="Proteomes" id="UP001182556"/>
    </source>
</evidence>
<dbReference type="InterPro" id="IPR000008">
    <property type="entry name" value="C2_dom"/>
</dbReference>
<feature type="domain" description="C2" evidence="13">
    <location>
        <begin position="778"/>
        <end position="918"/>
    </location>
</feature>
<evidence type="ECO:0000256" key="5">
    <source>
        <dbReference type="ARBA" id="ARBA00022737"/>
    </source>
</evidence>
<feature type="region of interest" description="Disordered" evidence="11">
    <location>
        <begin position="50"/>
        <end position="194"/>
    </location>
</feature>
<evidence type="ECO:0000256" key="2">
    <source>
        <dbReference type="ARBA" id="ARBA00022448"/>
    </source>
</evidence>
<proteinExistence type="predicted"/>
<dbReference type="GO" id="GO:0005789">
    <property type="term" value="C:endoplasmic reticulum membrane"/>
    <property type="evidence" value="ECO:0007669"/>
    <property type="project" value="UniProtKB-SubCell"/>
</dbReference>
<feature type="domain" description="C2" evidence="13">
    <location>
        <begin position="576"/>
        <end position="707"/>
    </location>
</feature>
<dbReference type="CDD" id="cd21676">
    <property type="entry name" value="SMP_Mug190"/>
    <property type="match status" value="1"/>
</dbReference>
<evidence type="ECO:0000256" key="11">
    <source>
        <dbReference type="SAM" id="MobiDB-lite"/>
    </source>
</evidence>
<feature type="compositionally biased region" description="Basic and acidic residues" evidence="11">
    <location>
        <begin position="739"/>
        <end position="749"/>
    </location>
</feature>
<dbReference type="Pfam" id="PF25331">
    <property type="entry name" value="C2_Mug190_3rd"/>
    <property type="match status" value="1"/>
</dbReference>
<gene>
    <name evidence="15" type="ORF">DB88DRAFT_499972</name>
</gene>
<feature type="domain" description="SMP-LTD" evidence="14">
    <location>
        <begin position="353"/>
        <end position="585"/>
    </location>
</feature>
<dbReference type="Proteomes" id="UP001182556">
    <property type="component" value="Unassembled WGS sequence"/>
</dbReference>
<evidence type="ECO:0000256" key="1">
    <source>
        <dbReference type="ARBA" id="ARBA00004586"/>
    </source>
</evidence>
<keyword evidence="8" id="KW-0445">Lipid transport</keyword>
<feature type="region of interest" description="Disordered" evidence="11">
    <location>
        <begin position="739"/>
        <end position="792"/>
    </location>
</feature>
<dbReference type="EMBL" id="JAODAN010000011">
    <property type="protein sequence ID" value="KAK1921201.1"/>
    <property type="molecule type" value="Genomic_DNA"/>
</dbReference>
<protein>
    <recommendedName>
        <fullName evidence="17">C2 domain-containing protein</fullName>
    </recommendedName>
</protein>
<evidence type="ECO:0000259" key="13">
    <source>
        <dbReference type="PROSITE" id="PS50004"/>
    </source>
</evidence>
<dbReference type="CDD" id="cd04052">
    <property type="entry name" value="C2B_Tricalbin-like"/>
    <property type="match status" value="1"/>
</dbReference>
<dbReference type="AlphaFoldDB" id="A0AAD9CY03"/>
<dbReference type="CDD" id="cd04041">
    <property type="entry name" value="C2A_fungal"/>
    <property type="match status" value="1"/>
</dbReference>
<feature type="compositionally biased region" description="Basic and acidic residues" evidence="11">
    <location>
        <begin position="811"/>
        <end position="822"/>
    </location>
</feature>
<feature type="compositionally biased region" description="Polar residues" evidence="11">
    <location>
        <begin position="206"/>
        <end position="218"/>
    </location>
</feature>
<feature type="transmembrane region" description="Helical" evidence="12">
    <location>
        <begin position="305"/>
        <end position="326"/>
    </location>
</feature>
<dbReference type="SMART" id="SM00239">
    <property type="entry name" value="C2"/>
    <property type="match status" value="2"/>
</dbReference>
<keyword evidence="9" id="KW-0446">Lipid-binding</keyword>
<evidence type="ECO:0000256" key="3">
    <source>
        <dbReference type="ARBA" id="ARBA00022553"/>
    </source>
</evidence>
<dbReference type="Pfam" id="PF00168">
    <property type="entry name" value="C2"/>
    <property type="match status" value="2"/>
</dbReference>
<organism evidence="15 16">
    <name type="scientific">Papiliotrema laurentii</name>
    <name type="common">Cryptococcus laurentii</name>
    <dbReference type="NCBI Taxonomy" id="5418"/>
    <lineage>
        <taxon>Eukaryota</taxon>
        <taxon>Fungi</taxon>
        <taxon>Dikarya</taxon>
        <taxon>Basidiomycota</taxon>
        <taxon>Agaricomycotina</taxon>
        <taxon>Tremellomycetes</taxon>
        <taxon>Tremellales</taxon>
        <taxon>Rhynchogastremaceae</taxon>
        <taxon>Papiliotrema</taxon>
    </lineage>
</organism>
<evidence type="ECO:0000256" key="6">
    <source>
        <dbReference type="ARBA" id="ARBA00022824"/>
    </source>
</evidence>
<dbReference type="GO" id="GO:0008289">
    <property type="term" value="F:lipid binding"/>
    <property type="evidence" value="ECO:0007669"/>
    <property type="project" value="UniProtKB-KW"/>
</dbReference>
<feature type="compositionally biased region" description="Basic and acidic residues" evidence="11">
    <location>
        <begin position="167"/>
        <end position="194"/>
    </location>
</feature>
<feature type="region of interest" description="Disordered" evidence="11">
    <location>
        <begin position="811"/>
        <end position="837"/>
    </location>
</feature>
<keyword evidence="3" id="KW-0597">Phosphoprotein</keyword>
<dbReference type="PROSITE" id="PS51847">
    <property type="entry name" value="SMP"/>
    <property type="match status" value="1"/>
</dbReference>
<dbReference type="Gene3D" id="2.60.40.150">
    <property type="entry name" value="C2 domain"/>
    <property type="match status" value="2"/>
</dbReference>
<feature type="compositionally biased region" description="Polar residues" evidence="11">
    <location>
        <begin position="56"/>
        <end position="75"/>
    </location>
</feature>
<dbReference type="InterPro" id="IPR057349">
    <property type="entry name" value="C2_Mug190_3rd"/>
</dbReference>
<dbReference type="GO" id="GO:0006869">
    <property type="term" value="P:lipid transport"/>
    <property type="evidence" value="ECO:0007669"/>
    <property type="project" value="UniProtKB-KW"/>
</dbReference>
<feature type="compositionally biased region" description="Acidic residues" evidence="11">
    <location>
        <begin position="823"/>
        <end position="832"/>
    </location>
</feature>
<keyword evidence="16" id="KW-1185">Reference proteome</keyword>
<evidence type="ECO:0000313" key="15">
    <source>
        <dbReference type="EMBL" id="KAK1921201.1"/>
    </source>
</evidence>
<dbReference type="InterPro" id="IPR035892">
    <property type="entry name" value="C2_domain_sf"/>
</dbReference>
<evidence type="ECO:0000256" key="4">
    <source>
        <dbReference type="ARBA" id="ARBA00022692"/>
    </source>
</evidence>
<dbReference type="InterPro" id="IPR031468">
    <property type="entry name" value="SMP_LBD"/>
</dbReference>
<comment type="caution">
    <text evidence="15">The sequence shown here is derived from an EMBL/GenBank/DDBJ whole genome shotgun (WGS) entry which is preliminary data.</text>
</comment>
<dbReference type="SUPFAM" id="SSF49562">
    <property type="entry name" value="C2 domain (Calcium/lipid-binding domain, CaLB)"/>
    <property type="match status" value="2"/>
</dbReference>
<keyword evidence="6" id="KW-0256">Endoplasmic reticulum</keyword>
<dbReference type="InterPro" id="IPR037765">
    <property type="entry name" value="C2B_Tricalbin"/>
</dbReference>
<evidence type="ECO:0000256" key="12">
    <source>
        <dbReference type="SAM" id="Phobius"/>
    </source>
</evidence>
<name>A0AAD9CY03_PAPLA</name>
<comment type="subcellular location">
    <subcellularLocation>
        <location evidence="1">Endoplasmic reticulum membrane</location>
    </subcellularLocation>
</comment>
<reference evidence="15" key="1">
    <citation type="submission" date="2023-02" db="EMBL/GenBank/DDBJ databases">
        <title>Identification and recombinant expression of a fungal hydrolase from Papiliotrema laurentii that hydrolyzes apple cutin and clears colloidal polyester polyurethane.</title>
        <authorList>
            <consortium name="DOE Joint Genome Institute"/>
            <person name="Roman V.A."/>
            <person name="Bojanowski C."/>
            <person name="Crable B.R."/>
            <person name="Wagner D.N."/>
            <person name="Hung C.S."/>
            <person name="Nadeau L.J."/>
            <person name="Schratz L."/>
            <person name="Haridas S."/>
            <person name="Pangilinan J."/>
            <person name="Lipzen A."/>
            <person name="Na H."/>
            <person name="Yan M."/>
            <person name="Ng V."/>
            <person name="Grigoriev I.V."/>
            <person name="Spatafora J.W."/>
            <person name="Barlow D."/>
            <person name="Biffinger J."/>
            <person name="Kelley-Loughnane N."/>
            <person name="Varaljay V.A."/>
            <person name="Crookes-Goodson W.J."/>
        </authorList>
    </citation>
    <scope>NUCLEOTIDE SEQUENCE</scope>
    <source>
        <strain evidence="15">5307AH</strain>
    </source>
</reference>
<dbReference type="PROSITE" id="PS50004">
    <property type="entry name" value="C2"/>
    <property type="match status" value="2"/>
</dbReference>
<evidence type="ECO:0008006" key="17">
    <source>
        <dbReference type="Google" id="ProtNLM"/>
    </source>
</evidence>
<accession>A0AAD9CY03</accession>
<dbReference type="GO" id="GO:0061817">
    <property type="term" value="P:endoplasmic reticulum-plasma membrane tethering"/>
    <property type="evidence" value="ECO:0007669"/>
    <property type="project" value="InterPro"/>
</dbReference>
<keyword evidence="2" id="KW-0813">Transport</keyword>
<evidence type="ECO:0000259" key="14">
    <source>
        <dbReference type="PROSITE" id="PS51847"/>
    </source>
</evidence>
<feature type="transmembrane region" description="Helical" evidence="12">
    <location>
        <begin position="280"/>
        <end position="299"/>
    </location>
</feature>
<evidence type="ECO:0000256" key="8">
    <source>
        <dbReference type="ARBA" id="ARBA00023055"/>
    </source>
</evidence>